<evidence type="ECO:0000256" key="2">
    <source>
        <dbReference type="SAM" id="Phobius"/>
    </source>
</evidence>
<keyword evidence="2" id="KW-1133">Transmembrane helix</keyword>
<keyword evidence="3" id="KW-0732">Signal</keyword>
<feature type="transmembrane region" description="Helical" evidence="2">
    <location>
        <begin position="61"/>
        <end position="82"/>
    </location>
</feature>
<feature type="region of interest" description="Disordered" evidence="1">
    <location>
        <begin position="366"/>
        <end position="391"/>
    </location>
</feature>
<evidence type="ECO:0000313" key="5">
    <source>
        <dbReference type="Proteomes" id="UP000033647"/>
    </source>
</evidence>
<evidence type="ECO:0000313" key="4">
    <source>
        <dbReference type="EMBL" id="KJY00045.1"/>
    </source>
</evidence>
<proteinExistence type="predicted"/>
<feature type="chain" id="PRO_5002468946" evidence="3">
    <location>
        <begin position="26"/>
        <end position="493"/>
    </location>
</feature>
<dbReference type="EMBL" id="LAFY01000336">
    <property type="protein sequence ID" value="KJY00045.1"/>
    <property type="molecule type" value="Genomic_DNA"/>
</dbReference>
<gene>
    <name evidence="4" type="ORF">TI39_contig344g00006</name>
</gene>
<organism evidence="4 5">
    <name type="scientific">Zymoseptoria brevis</name>
    <dbReference type="NCBI Taxonomy" id="1047168"/>
    <lineage>
        <taxon>Eukaryota</taxon>
        <taxon>Fungi</taxon>
        <taxon>Dikarya</taxon>
        <taxon>Ascomycota</taxon>
        <taxon>Pezizomycotina</taxon>
        <taxon>Dothideomycetes</taxon>
        <taxon>Dothideomycetidae</taxon>
        <taxon>Mycosphaerellales</taxon>
        <taxon>Mycosphaerellaceae</taxon>
        <taxon>Zymoseptoria</taxon>
    </lineage>
</organism>
<evidence type="ECO:0000256" key="3">
    <source>
        <dbReference type="SAM" id="SignalP"/>
    </source>
</evidence>
<keyword evidence="2" id="KW-0472">Membrane</keyword>
<feature type="region of interest" description="Disordered" evidence="1">
    <location>
        <begin position="198"/>
        <end position="227"/>
    </location>
</feature>
<keyword evidence="2" id="KW-0812">Transmembrane</keyword>
<evidence type="ECO:0000256" key="1">
    <source>
        <dbReference type="SAM" id="MobiDB-lite"/>
    </source>
</evidence>
<comment type="caution">
    <text evidence="4">The sequence shown here is derived from an EMBL/GenBank/DDBJ whole genome shotgun (WGS) entry which is preliminary data.</text>
</comment>
<accession>A0A0F4GRI5</accession>
<name>A0A0F4GRI5_9PEZI</name>
<sequence length="493" mass="54867">MGRGSSIYLSYSALVLLSTKSYASADLWTVDIDLGPAPSPEDGPPFSANASRDRSLLPYQVIGVVGAYFATILIITTLLLTIGRSRRKQALSGGVRPIQLVKQMGRTFDSPQATHSLRGWGGARRMKSVTSSIRSGTSRMRSPATESVASFDPTVIRKDRERQEDDLARFYGHVYEFEEARTQGVDAVAVNNVPAIRQPIPPQRRTNIPTHLRLNSGGLPRSEPYPASPRTPISPAMRAIYPPPNYPNAPLSPSYQQPQSPVRNRDARVVSIGNAQMINTGVPKQARSKLRRSLKDLQISGPMKDDNSDGARTPLSPRFYTDPGIPPEPPSAHTIDSQHYPISPATMRSWREGDEYDDYSHMDAARSIPEASPQRPEATRLSPPPRRPNVPVINTDKALPFREYQNHFPTSPRAWNVKTTVLETKGRMLGPVTGQATPYSAYMPDKMITPVTATFTTRAERLQKQKEERVLRGPIVEEDRVKDDPELWRDPYK</sequence>
<feature type="signal peptide" evidence="3">
    <location>
        <begin position="1"/>
        <end position="25"/>
    </location>
</feature>
<dbReference type="Proteomes" id="UP000033647">
    <property type="component" value="Unassembled WGS sequence"/>
</dbReference>
<protein>
    <submittedName>
        <fullName evidence="4">Uncharacterized protein</fullName>
    </submittedName>
</protein>
<dbReference type="OrthoDB" id="4524805at2759"/>
<reference evidence="4 5" key="1">
    <citation type="submission" date="2015-03" db="EMBL/GenBank/DDBJ databases">
        <title>RNA-seq based gene annotation and comparative genomics of four Zymoseptoria species reveal species-specific pathogenicity related genes and transposable element activity.</title>
        <authorList>
            <person name="Grandaubert J."/>
            <person name="Bhattacharyya A."/>
            <person name="Stukenbrock E.H."/>
        </authorList>
    </citation>
    <scope>NUCLEOTIDE SEQUENCE [LARGE SCALE GENOMIC DNA]</scope>
    <source>
        <strain evidence="4 5">Zb18110</strain>
    </source>
</reference>
<keyword evidence="5" id="KW-1185">Reference proteome</keyword>
<dbReference type="AlphaFoldDB" id="A0A0F4GRI5"/>